<keyword evidence="3" id="KW-1185">Reference proteome</keyword>
<sequence>MLKKTTIAVLGLALSNLATAGAMGPVCTPGSVTVPCEARLWDLGAEALYLRSIYGAAKGYQRKYNPSTGLEDSRLKDVKNDWNWGFRIIGSYHFNTGNDVTVNWMHFSSSGSQGNILAPFVVAGVGTLSLPAGMDSNNRLDQVNIVMGQHVDMSARDKMRLYGGMQYANIQSMAQTYLYANRILASVAPVSIFNNTDYKGFGPTLGIDYSYDLFNGLSLTANGSGSLLYGTSRYHEGYVVTRFSAIVAQPYARKKAIVPSLEAKLGLNYAYNFAQATVNIDAGYQAVNYFNALSTQVFQVPTNPQISSVNYGLFGPYFGMKIVGNA</sequence>
<accession>G9EJT1</accession>
<keyword evidence="1" id="KW-0732">Signal</keyword>
<dbReference type="Proteomes" id="UP000002770">
    <property type="component" value="Unassembled WGS sequence"/>
</dbReference>
<feature type="signal peptide" evidence="1">
    <location>
        <begin position="1"/>
        <end position="20"/>
    </location>
</feature>
<protein>
    <submittedName>
        <fullName evidence="2">Major outer membrane protein</fullName>
    </submittedName>
</protein>
<evidence type="ECO:0000313" key="3">
    <source>
        <dbReference type="Proteomes" id="UP000002770"/>
    </source>
</evidence>
<evidence type="ECO:0000256" key="1">
    <source>
        <dbReference type="SAM" id="SignalP"/>
    </source>
</evidence>
<dbReference type="EMBL" id="JH413798">
    <property type="protein sequence ID" value="EHL32491.1"/>
    <property type="molecule type" value="Genomic_DNA"/>
</dbReference>
<dbReference type="Pfam" id="PF05150">
    <property type="entry name" value="Legionella_OMP"/>
    <property type="match status" value="1"/>
</dbReference>
<dbReference type="OrthoDB" id="5653740at2"/>
<dbReference type="RefSeq" id="WP_006869428.1">
    <property type="nucleotide sequence ID" value="NZ_JH413798.1"/>
</dbReference>
<feature type="chain" id="PRO_5003520862" evidence="1">
    <location>
        <begin position="21"/>
        <end position="326"/>
    </location>
</feature>
<dbReference type="InterPro" id="IPR007825">
    <property type="entry name" value="Major_OMP_Legionella"/>
</dbReference>
<dbReference type="AlphaFoldDB" id="G9EJT1"/>
<proteinExistence type="predicted"/>
<name>G9EJT1_9GAMM</name>
<dbReference type="STRING" id="658187.LDG_5447"/>
<dbReference type="HOGENOM" id="CLU_887935_0_0_6"/>
<organism evidence="2 3">
    <name type="scientific">Legionella drancourtii LLAP12</name>
    <dbReference type="NCBI Taxonomy" id="658187"/>
    <lineage>
        <taxon>Bacteria</taxon>
        <taxon>Pseudomonadati</taxon>
        <taxon>Pseudomonadota</taxon>
        <taxon>Gammaproteobacteria</taxon>
        <taxon>Legionellales</taxon>
        <taxon>Legionellaceae</taxon>
        <taxon>Legionella</taxon>
    </lineage>
</organism>
<dbReference type="InParanoid" id="G9EJT1"/>
<gene>
    <name evidence="2" type="ORF">LDG_5447</name>
</gene>
<dbReference type="eggNOG" id="ENOG5033G79">
    <property type="taxonomic scope" value="Bacteria"/>
</dbReference>
<evidence type="ECO:0000313" key="2">
    <source>
        <dbReference type="EMBL" id="EHL32491.1"/>
    </source>
</evidence>
<reference evidence="2 3" key="1">
    <citation type="journal article" date="2011" name="BMC Genomics">
        <title>Insight into cross-talk between intra-amoebal pathogens.</title>
        <authorList>
            <person name="Gimenez G."/>
            <person name="Bertelli C."/>
            <person name="Moliner C."/>
            <person name="Robert C."/>
            <person name="Raoult D."/>
            <person name="Fournier P.E."/>
            <person name="Greub G."/>
        </authorList>
    </citation>
    <scope>NUCLEOTIDE SEQUENCE [LARGE SCALE GENOMIC DNA]</scope>
    <source>
        <strain evidence="2 3">LLAP12</strain>
    </source>
</reference>